<dbReference type="Proteomes" id="UP000002218">
    <property type="component" value="Chromosome"/>
</dbReference>
<reference evidence="2 3" key="2">
    <citation type="journal article" date="2010" name="Stand. Genomic Sci.">
        <title>Complete genome sequence of Nakamurella multipartita type strain (Y-104).</title>
        <authorList>
            <person name="Tice H."/>
            <person name="Mayilraj S."/>
            <person name="Sims D."/>
            <person name="Lapidus A."/>
            <person name="Nolan M."/>
            <person name="Lucas S."/>
            <person name="Glavina Del Rio T."/>
            <person name="Copeland A."/>
            <person name="Cheng J.F."/>
            <person name="Meincke L."/>
            <person name="Bruce D."/>
            <person name="Goodwin L."/>
            <person name="Pitluck S."/>
            <person name="Ivanova N."/>
            <person name="Mavromatis K."/>
            <person name="Ovchinnikova G."/>
            <person name="Pati A."/>
            <person name="Chen A."/>
            <person name="Palaniappan K."/>
            <person name="Land M."/>
            <person name="Hauser L."/>
            <person name="Chang Y.J."/>
            <person name="Jeffries C.D."/>
            <person name="Detter J.C."/>
            <person name="Brettin T."/>
            <person name="Rohde M."/>
            <person name="Goker M."/>
            <person name="Bristow J."/>
            <person name="Eisen J.A."/>
            <person name="Markowitz V."/>
            <person name="Hugenholtz P."/>
            <person name="Kyrpides N.C."/>
            <person name="Klenk H.P."/>
            <person name="Chen F."/>
        </authorList>
    </citation>
    <scope>NUCLEOTIDE SEQUENCE [LARGE SCALE GENOMIC DNA]</scope>
    <source>
        <strain evidence="3">ATCC 700099 / DSM 44233 / CIP 104796 / JCM 9543 / NBRC 105858 / Y-104</strain>
    </source>
</reference>
<dbReference type="InParanoid" id="C8XEZ3"/>
<evidence type="ECO:0000313" key="3">
    <source>
        <dbReference type="Proteomes" id="UP000002218"/>
    </source>
</evidence>
<feature type="transmembrane region" description="Helical" evidence="1">
    <location>
        <begin position="139"/>
        <end position="162"/>
    </location>
</feature>
<dbReference type="OrthoDB" id="3579673at2"/>
<proteinExistence type="predicted"/>
<sequence length="300" mass="31798" precursor="true">MVGTVALVASGGLALAVIVLLIPSCASTTWWETPGATCELEPARTLWGLYQIALLVLPVVAGAVLGAVTFGPDKEHRTQVYALTQSVTRIRWWTIKVLIVAAPVFTAVALLGTATLWVVDSASDSIIWAPRLTSPGFDILGLIPATRFLVVYAAAAAAALLWRTVGGVVTGLVAAGILIAGTTLLQPLVVQHTRELIPIQTWWNDSTGIATESPGGMGSAYNWSGYADSEGLDIDISTLNCPESAKFIECLQEAGVVDRVEIYVPDSEYPQMMLIISGFNLIIAVALLAAGAQTLRRRDL</sequence>
<feature type="transmembrane region" description="Helical" evidence="1">
    <location>
        <begin position="50"/>
        <end position="72"/>
    </location>
</feature>
<feature type="transmembrane region" description="Helical" evidence="1">
    <location>
        <begin position="169"/>
        <end position="189"/>
    </location>
</feature>
<evidence type="ECO:0000256" key="1">
    <source>
        <dbReference type="SAM" id="Phobius"/>
    </source>
</evidence>
<name>C8XEZ3_NAKMY</name>
<gene>
    <name evidence="2" type="ordered locus">Namu_3573</name>
</gene>
<feature type="transmembrane region" description="Helical" evidence="1">
    <location>
        <begin position="272"/>
        <end position="292"/>
    </location>
</feature>
<keyword evidence="3" id="KW-1185">Reference proteome</keyword>
<organism evidence="2 3">
    <name type="scientific">Nakamurella multipartita (strain ATCC 700099 / DSM 44233 / CIP 104796 / JCM 9543 / NBRC 105858 / Y-104)</name>
    <name type="common">Microsphaera multipartita</name>
    <dbReference type="NCBI Taxonomy" id="479431"/>
    <lineage>
        <taxon>Bacteria</taxon>
        <taxon>Bacillati</taxon>
        <taxon>Actinomycetota</taxon>
        <taxon>Actinomycetes</taxon>
        <taxon>Nakamurellales</taxon>
        <taxon>Nakamurellaceae</taxon>
        <taxon>Nakamurella</taxon>
    </lineage>
</organism>
<dbReference type="AlphaFoldDB" id="C8XEZ3"/>
<dbReference type="STRING" id="479431.Namu_3573"/>
<accession>C8XEZ3</accession>
<feature type="transmembrane region" description="Helical" evidence="1">
    <location>
        <begin position="93"/>
        <end position="119"/>
    </location>
</feature>
<dbReference type="EMBL" id="CP001737">
    <property type="protein sequence ID" value="ACV79894.1"/>
    <property type="molecule type" value="Genomic_DNA"/>
</dbReference>
<reference evidence="3" key="1">
    <citation type="submission" date="2009-09" db="EMBL/GenBank/DDBJ databases">
        <title>The complete genome of Nakamurella multipartita DSM 44233.</title>
        <authorList>
            <consortium name="US DOE Joint Genome Institute (JGI-PGF)"/>
            <person name="Lucas S."/>
            <person name="Copeland A."/>
            <person name="Lapidus A."/>
            <person name="Glavina del Rio T."/>
            <person name="Dalin E."/>
            <person name="Tice H."/>
            <person name="Bruce D."/>
            <person name="Goodwin L."/>
            <person name="Pitluck S."/>
            <person name="Kyrpides N."/>
            <person name="Mavromatis K."/>
            <person name="Ivanova N."/>
            <person name="Ovchinnikova G."/>
            <person name="Sims D."/>
            <person name="Meincke L."/>
            <person name="Brettin T."/>
            <person name="Detter J.C."/>
            <person name="Han C."/>
            <person name="Larimer F."/>
            <person name="Land M."/>
            <person name="Hauser L."/>
            <person name="Markowitz V."/>
            <person name="Cheng J.-F."/>
            <person name="Hugenholtz P."/>
            <person name="Woyke T."/>
            <person name="Wu D."/>
            <person name="Klenk H.-P."/>
            <person name="Eisen J.A."/>
        </authorList>
    </citation>
    <scope>NUCLEOTIDE SEQUENCE [LARGE SCALE GENOMIC DNA]</scope>
    <source>
        <strain evidence="3">ATCC 700099 / DSM 44233 / CIP 104796 / JCM 9543 / NBRC 105858 / Y-104</strain>
    </source>
</reference>
<keyword evidence="1" id="KW-0472">Membrane</keyword>
<dbReference type="HOGENOM" id="CLU_926964_0_0_11"/>
<dbReference type="RefSeq" id="WP_015748748.1">
    <property type="nucleotide sequence ID" value="NC_013235.1"/>
</dbReference>
<keyword evidence="1" id="KW-1133">Transmembrane helix</keyword>
<dbReference type="KEGG" id="nml:Namu_3573"/>
<protein>
    <submittedName>
        <fullName evidence="2">Uncharacterized protein</fullName>
    </submittedName>
</protein>
<keyword evidence="1" id="KW-0812">Transmembrane</keyword>
<evidence type="ECO:0000313" key="2">
    <source>
        <dbReference type="EMBL" id="ACV79894.1"/>
    </source>
</evidence>